<protein>
    <submittedName>
        <fullName evidence="2">Transposase</fullName>
    </submittedName>
</protein>
<proteinExistence type="predicted"/>
<comment type="caution">
    <text evidence="2">The sequence shown here is derived from an EMBL/GenBank/DDBJ whole genome shotgun (WGS) entry which is preliminary data.</text>
</comment>
<name>A0ABQ3PDR9_9ACTN</name>
<organism evidence="2 3">
    <name type="scientific">Streptomyces hydrogenans</name>
    <dbReference type="NCBI Taxonomy" id="1873719"/>
    <lineage>
        <taxon>Bacteria</taxon>
        <taxon>Bacillati</taxon>
        <taxon>Actinomycetota</taxon>
        <taxon>Actinomycetes</taxon>
        <taxon>Kitasatosporales</taxon>
        <taxon>Streptomycetaceae</taxon>
        <taxon>Streptomyces</taxon>
    </lineage>
</organism>
<evidence type="ECO:0000313" key="2">
    <source>
        <dbReference type="EMBL" id="GHI23170.1"/>
    </source>
</evidence>
<feature type="compositionally biased region" description="Basic and acidic residues" evidence="1">
    <location>
        <begin position="541"/>
        <end position="552"/>
    </location>
</feature>
<gene>
    <name evidence="2" type="ORF">Shyd_45410</name>
</gene>
<accession>A0ABQ3PDR9</accession>
<dbReference type="EMBL" id="BNDW01000035">
    <property type="protein sequence ID" value="GHI23170.1"/>
    <property type="molecule type" value="Genomic_DNA"/>
</dbReference>
<reference evidence="2" key="1">
    <citation type="submission" date="2024-05" db="EMBL/GenBank/DDBJ databases">
        <title>Whole genome shotgun sequence of Streptomyces hydrogenans NBRC 13475.</title>
        <authorList>
            <person name="Komaki H."/>
            <person name="Tamura T."/>
        </authorList>
    </citation>
    <scope>NUCLEOTIDE SEQUENCE</scope>
    <source>
        <strain evidence="2">NBRC 13475</strain>
    </source>
</reference>
<feature type="compositionally biased region" description="Basic and acidic residues" evidence="1">
    <location>
        <begin position="494"/>
        <end position="509"/>
    </location>
</feature>
<feature type="region of interest" description="Disordered" evidence="1">
    <location>
        <begin position="481"/>
        <end position="589"/>
    </location>
</feature>
<sequence length="589" mass="64642">MFDGRVIGGGGVAERSASGLRVLAPPRVAVPTGALTVRTRLRLSDRDAVILRELAEWLSRLAARDLAERVTLGARHTAADFARRKRELTALASSRWAGTITRGSNDQWQLARRAQTAHLERLTAEIATIERRLAAPVGGRDEATRTKGYPTRRVRAAKQQRLQSLRARAARVASDAAAGRVHVVRGGKDLLRGRLRPDSAGRSLEEWRDRWWEARNRIEADGEAGKTYGNQSLRVGPRGDVLVKLPAALAERHREHCDRFGRYTLDARCRFAYRAEEWRAQVEAHRAVGYTVRFSGGRCHLVASFTPAEAGPRAGPGDEALMAAALTGGVLGIDQNADHLAVWRLDTHGNPVGRPGRIDADYRGPASRRDAQVRHLCAELIREARRFGVTALVVEDLGFDTGRERCGWAGRSGRRFRSSVAGIPTARFVSRLVAMAPRAGLAVVVVDPAYTSRWGAQHWLRSTSTTRRKTSRHEASAVVIGRRGQGLGARRRAEKSVPRGKTEEAGRSHREVRRRRAGTETHRPAAHDSGPGFLRAPTTADRPEDGARDAPRRRTPTAVQAAQDRSGQLAGGTRVPAPRDGWTPLQGFT</sequence>
<evidence type="ECO:0000313" key="3">
    <source>
        <dbReference type="Proteomes" id="UP001052739"/>
    </source>
</evidence>
<evidence type="ECO:0000256" key="1">
    <source>
        <dbReference type="SAM" id="MobiDB-lite"/>
    </source>
</evidence>
<keyword evidence="3" id="KW-1185">Reference proteome</keyword>
<feature type="compositionally biased region" description="Basic and acidic residues" evidence="1">
    <location>
        <begin position="517"/>
        <end position="526"/>
    </location>
</feature>
<dbReference type="Proteomes" id="UP001052739">
    <property type="component" value="Unassembled WGS sequence"/>
</dbReference>